<accession>A0AAN6ULY9</accession>
<name>A0AAN6ULY9_9PEZI</name>
<dbReference type="Proteomes" id="UP001304895">
    <property type="component" value="Unassembled WGS sequence"/>
</dbReference>
<evidence type="ECO:0000313" key="3">
    <source>
        <dbReference type="EMBL" id="KAK4135194.1"/>
    </source>
</evidence>
<comment type="caution">
    <text evidence="3">The sequence shown here is derived from an EMBL/GenBank/DDBJ whole genome shotgun (WGS) entry which is preliminary data.</text>
</comment>
<dbReference type="EMBL" id="MU853406">
    <property type="protein sequence ID" value="KAK4135194.1"/>
    <property type="molecule type" value="Genomic_DNA"/>
</dbReference>
<reference evidence="3" key="2">
    <citation type="submission" date="2023-05" db="EMBL/GenBank/DDBJ databases">
        <authorList>
            <consortium name="Lawrence Berkeley National Laboratory"/>
            <person name="Steindorff A."/>
            <person name="Hensen N."/>
            <person name="Bonometti L."/>
            <person name="Westerberg I."/>
            <person name="Brannstrom I.O."/>
            <person name="Guillou S."/>
            <person name="Cros-Aarteil S."/>
            <person name="Calhoun S."/>
            <person name="Haridas S."/>
            <person name="Kuo A."/>
            <person name="Mondo S."/>
            <person name="Pangilinan J."/>
            <person name="Riley R."/>
            <person name="Labutti K."/>
            <person name="Andreopoulos B."/>
            <person name="Lipzen A."/>
            <person name="Chen C."/>
            <person name="Yanf M."/>
            <person name="Daum C."/>
            <person name="Ng V."/>
            <person name="Clum A."/>
            <person name="Ohm R."/>
            <person name="Martin F."/>
            <person name="Silar P."/>
            <person name="Natvig D."/>
            <person name="Lalanne C."/>
            <person name="Gautier V."/>
            <person name="Ament-Velasquez S.L."/>
            <person name="Kruys A."/>
            <person name="Hutchinson M.I."/>
            <person name="Powell A.J."/>
            <person name="Barry K."/>
            <person name="Miller A.N."/>
            <person name="Grigoriev I.V."/>
            <person name="Debuchy R."/>
            <person name="Gladieux P."/>
            <person name="Thoren M.H."/>
            <person name="Johannesson H."/>
        </authorList>
    </citation>
    <scope>NUCLEOTIDE SEQUENCE</scope>
    <source>
        <strain evidence="3">CBS 123565</strain>
    </source>
</reference>
<proteinExistence type="predicted"/>
<keyword evidence="2" id="KW-1133">Transmembrane helix</keyword>
<feature type="compositionally biased region" description="Gly residues" evidence="1">
    <location>
        <begin position="418"/>
        <end position="427"/>
    </location>
</feature>
<organism evidence="3 4">
    <name type="scientific">Trichocladium antarcticum</name>
    <dbReference type="NCBI Taxonomy" id="1450529"/>
    <lineage>
        <taxon>Eukaryota</taxon>
        <taxon>Fungi</taxon>
        <taxon>Dikarya</taxon>
        <taxon>Ascomycota</taxon>
        <taxon>Pezizomycotina</taxon>
        <taxon>Sordariomycetes</taxon>
        <taxon>Sordariomycetidae</taxon>
        <taxon>Sordariales</taxon>
        <taxon>Chaetomiaceae</taxon>
        <taxon>Trichocladium</taxon>
    </lineage>
</organism>
<feature type="transmembrane region" description="Helical" evidence="2">
    <location>
        <begin position="326"/>
        <end position="348"/>
    </location>
</feature>
<evidence type="ECO:0000256" key="1">
    <source>
        <dbReference type="SAM" id="MobiDB-lite"/>
    </source>
</evidence>
<keyword evidence="4" id="KW-1185">Reference proteome</keyword>
<evidence type="ECO:0000256" key="2">
    <source>
        <dbReference type="SAM" id="Phobius"/>
    </source>
</evidence>
<keyword evidence="2" id="KW-0812">Transmembrane</keyword>
<gene>
    <name evidence="3" type="ORF">BT67DRAFT_440872</name>
</gene>
<keyword evidence="2" id="KW-0472">Membrane</keyword>
<feature type="region of interest" description="Disordered" evidence="1">
    <location>
        <begin position="352"/>
        <end position="427"/>
    </location>
</feature>
<protein>
    <submittedName>
        <fullName evidence="3">Uncharacterized protein</fullName>
    </submittedName>
</protein>
<dbReference type="AlphaFoldDB" id="A0AAN6ULY9"/>
<evidence type="ECO:0000313" key="4">
    <source>
        <dbReference type="Proteomes" id="UP001304895"/>
    </source>
</evidence>
<sequence length="427" mass="44219">MAANLYRVVVSPLPTSTSVVYAPRIRLSRRFENSTVTTSARGPDCSAFKGFQTCSSTGDYGSCLSSTDASICNCNNGMQYLDCVSAAIATSSCEGAVGISDWNVYERSWFQTSCPTPASSIMTMLPQPTSVYIDLAPVATVTPSGPITEPTIAIAEPTYREGGGMDLLAGDCSSASYTLVSDGDMVFYAAFVGCNAGRPQCCPWNVSAEAIPQGQGNRVAAAAGQFPVAADNAKDSLNQCPGDYYSVSGQCCPNGYYKFTRPIAYQTPCFSSLADKVTPPPITAGLAANPTDSSLPTSAVLNVAWAMGFNTTGETSSPGLSTGATVGIGVGAGVVAIALLVVVGVFLVRRRNNKRGTPPGAADKPLQPDQGMTYQPGYHAPGGPASPPPVGGSDWKPPGVSQEYRGGGYSDGYQPQQGMGGHGQYRS</sequence>
<reference evidence="3" key="1">
    <citation type="journal article" date="2023" name="Mol. Phylogenet. Evol.">
        <title>Genome-scale phylogeny and comparative genomics of the fungal order Sordariales.</title>
        <authorList>
            <person name="Hensen N."/>
            <person name="Bonometti L."/>
            <person name="Westerberg I."/>
            <person name="Brannstrom I.O."/>
            <person name="Guillou S."/>
            <person name="Cros-Aarteil S."/>
            <person name="Calhoun S."/>
            <person name="Haridas S."/>
            <person name="Kuo A."/>
            <person name="Mondo S."/>
            <person name="Pangilinan J."/>
            <person name="Riley R."/>
            <person name="LaButti K."/>
            <person name="Andreopoulos B."/>
            <person name="Lipzen A."/>
            <person name="Chen C."/>
            <person name="Yan M."/>
            <person name="Daum C."/>
            <person name="Ng V."/>
            <person name="Clum A."/>
            <person name="Steindorff A."/>
            <person name="Ohm R.A."/>
            <person name="Martin F."/>
            <person name="Silar P."/>
            <person name="Natvig D.O."/>
            <person name="Lalanne C."/>
            <person name="Gautier V."/>
            <person name="Ament-Velasquez S.L."/>
            <person name="Kruys A."/>
            <person name="Hutchinson M.I."/>
            <person name="Powell A.J."/>
            <person name="Barry K."/>
            <person name="Miller A.N."/>
            <person name="Grigoriev I.V."/>
            <person name="Debuchy R."/>
            <person name="Gladieux P."/>
            <person name="Hiltunen Thoren M."/>
            <person name="Johannesson H."/>
        </authorList>
    </citation>
    <scope>NUCLEOTIDE SEQUENCE</scope>
    <source>
        <strain evidence="3">CBS 123565</strain>
    </source>
</reference>